<dbReference type="GeneID" id="111100809"/>
<dbReference type="InterPro" id="IPR002048">
    <property type="entry name" value="EF_hand_dom"/>
</dbReference>
<feature type="domain" description="EF-hand" evidence="4">
    <location>
        <begin position="46"/>
        <end position="82"/>
    </location>
</feature>
<dbReference type="Gene3D" id="1.10.238.10">
    <property type="entry name" value="EF-hand"/>
    <property type="match status" value="2"/>
</dbReference>
<dbReference type="Pfam" id="PF13499">
    <property type="entry name" value="EF-hand_7"/>
    <property type="match status" value="1"/>
</dbReference>
<organism evidence="5 6">
    <name type="scientific">Crassostrea virginica</name>
    <name type="common">Eastern oyster</name>
    <dbReference type="NCBI Taxonomy" id="6565"/>
    <lineage>
        <taxon>Eukaryota</taxon>
        <taxon>Metazoa</taxon>
        <taxon>Spiralia</taxon>
        <taxon>Lophotrochozoa</taxon>
        <taxon>Mollusca</taxon>
        <taxon>Bivalvia</taxon>
        <taxon>Autobranchia</taxon>
        <taxon>Pteriomorphia</taxon>
        <taxon>Ostreida</taxon>
        <taxon>Ostreoidea</taxon>
        <taxon>Ostreidae</taxon>
        <taxon>Crassostrea</taxon>
    </lineage>
</organism>
<dbReference type="PROSITE" id="PS51257">
    <property type="entry name" value="PROKAR_LIPOPROTEIN"/>
    <property type="match status" value="1"/>
</dbReference>
<feature type="domain" description="EF-hand" evidence="4">
    <location>
        <begin position="118"/>
        <end position="153"/>
    </location>
</feature>
<evidence type="ECO:0000256" key="3">
    <source>
        <dbReference type="SAM" id="SignalP"/>
    </source>
</evidence>
<evidence type="ECO:0000256" key="1">
    <source>
        <dbReference type="ARBA" id="ARBA00022737"/>
    </source>
</evidence>
<feature type="signal peptide" evidence="3">
    <location>
        <begin position="1"/>
        <end position="17"/>
    </location>
</feature>
<dbReference type="AlphaFoldDB" id="A0A8B8ABT7"/>
<evidence type="ECO:0000256" key="2">
    <source>
        <dbReference type="ARBA" id="ARBA00022837"/>
    </source>
</evidence>
<feature type="domain" description="EF-hand" evidence="4">
    <location>
        <begin position="156"/>
        <end position="186"/>
    </location>
</feature>
<dbReference type="PROSITE" id="PS50222">
    <property type="entry name" value="EF_HAND_2"/>
    <property type="match status" value="3"/>
</dbReference>
<dbReference type="RefSeq" id="XP_022288635.1">
    <property type="nucleotide sequence ID" value="XM_022432927.1"/>
</dbReference>
<gene>
    <name evidence="6" type="primary">LOC111100809</name>
</gene>
<dbReference type="GO" id="GO:0005509">
    <property type="term" value="F:calcium ion binding"/>
    <property type="evidence" value="ECO:0007669"/>
    <property type="project" value="InterPro"/>
</dbReference>
<dbReference type="InterPro" id="IPR018247">
    <property type="entry name" value="EF_Hand_1_Ca_BS"/>
</dbReference>
<dbReference type="SUPFAM" id="SSF47473">
    <property type="entry name" value="EF-hand"/>
    <property type="match status" value="1"/>
</dbReference>
<sequence length="186" mass="20983">MIKSLIWLFATICSCKCFLTAPHDPPVPRALRKRSHESYTACASAQQLEVFQAQFYDSVDKNQDGKATFDEVKEYLAKYSPVIKDSEVEKFIARRDVNANGVIDFVPDYVTEVLSPSYGRNKAKEWFQLEDSNRDGVVSRSELIAIATNIGMSPKEAAETVDLFYMAGDQDGDGRLNWKEYSSVVM</sequence>
<dbReference type="InterPro" id="IPR050145">
    <property type="entry name" value="Centrin_CML-like"/>
</dbReference>
<proteinExistence type="predicted"/>
<reference evidence="6" key="1">
    <citation type="submission" date="2025-08" db="UniProtKB">
        <authorList>
            <consortium name="RefSeq"/>
        </authorList>
    </citation>
    <scope>IDENTIFICATION</scope>
    <source>
        <tissue evidence="6">Whole sample</tissue>
    </source>
</reference>
<evidence type="ECO:0000313" key="6">
    <source>
        <dbReference type="RefSeq" id="XP_022288635.1"/>
    </source>
</evidence>
<dbReference type="InterPro" id="IPR011992">
    <property type="entry name" value="EF-hand-dom_pair"/>
</dbReference>
<keyword evidence="1" id="KW-0677">Repeat</keyword>
<evidence type="ECO:0000259" key="4">
    <source>
        <dbReference type="PROSITE" id="PS50222"/>
    </source>
</evidence>
<accession>A0A8B8ABT7</accession>
<dbReference type="KEGG" id="cvn:111100809"/>
<dbReference type="Proteomes" id="UP000694844">
    <property type="component" value="Chromosome 6"/>
</dbReference>
<dbReference type="PANTHER" id="PTHR23050">
    <property type="entry name" value="CALCIUM BINDING PROTEIN"/>
    <property type="match status" value="1"/>
</dbReference>
<evidence type="ECO:0000313" key="5">
    <source>
        <dbReference type="Proteomes" id="UP000694844"/>
    </source>
</evidence>
<keyword evidence="2" id="KW-0106">Calcium</keyword>
<keyword evidence="5" id="KW-1185">Reference proteome</keyword>
<dbReference type="PROSITE" id="PS00018">
    <property type="entry name" value="EF_HAND_1"/>
    <property type="match status" value="2"/>
</dbReference>
<keyword evidence="3" id="KW-0732">Signal</keyword>
<protein>
    <submittedName>
        <fullName evidence="6">Probable calcium-binding protein CML34</fullName>
    </submittedName>
</protein>
<feature type="chain" id="PRO_5034918435" evidence="3">
    <location>
        <begin position="18"/>
        <end position="186"/>
    </location>
</feature>
<name>A0A8B8ABT7_CRAVI</name>
<dbReference type="OrthoDB" id="26525at2759"/>
<dbReference type="CDD" id="cd00051">
    <property type="entry name" value="EFh"/>
    <property type="match status" value="1"/>
</dbReference>